<evidence type="ECO:0000313" key="1">
    <source>
        <dbReference type="EMBL" id="GAH05498.1"/>
    </source>
</evidence>
<reference evidence="1" key="1">
    <citation type="journal article" date="2014" name="Front. Microbiol.">
        <title>High frequency of phylogenetically diverse reductive dehalogenase-homologous genes in deep subseafloor sedimentary metagenomes.</title>
        <authorList>
            <person name="Kawai M."/>
            <person name="Futagami T."/>
            <person name="Toyoda A."/>
            <person name="Takaki Y."/>
            <person name="Nishi S."/>
            <person name="Hori S."/>
            <person name="Arai W."/>
            <person name="Tsubouchi T."/>
            <person name="Morono Y."/>
            <person name="Uchiyama I."/>
            <person name="Ito T."/>
            <person name="Fujiyama A."/>
            <person name="Inagaki F."/>
            <person name="Takami H."/>
        </authorList>
    </citation>
    <scope>NUCLEOTIDE SEQUENCE</scope>
    <source>
        <strain evidence="1">Expedition CK06-06</strain>
    </source>
</reference>
<name>X1EA15_9ZZZZ</name>
<gene>
    <name evidence="1" type="ORF">S01H4_62187</name>
</gene>
<proteinExistence type="predicted"/>
<comment type="caution">
    <text evidence="1">The sequence shown here is derived from an EMBL/GenBank/DDBJ whole genome shotgun (WGS) entry which is preliminary data.</text>
</comment>
<organism evidence="1">
    <name type="scientific">marine sediment metagenome</name>
    <dbReference type="NCBI Taxonomy" id="412755"/>
    <lineage>
        <taxon>unclassified sequences</taxon>
        <taxon>metagenomes</taxon>
        <taxon>ecological metagenomes</taxon>
    </lineage>
</organism>
<dbReference type="AlphaFoldDB" id="X1EA15"/>
<accession>X1EA15</accession>
<feature type="non-terminal residue" evidence="1">
    <location>
        <position position="1"/>
    </location>
</feature>
<sequence length="34" mass="4100">KFAKVGPKWGKVDKIDIKYSDRIENYSNFKITFY</sequence>
<protein>
    <submittedName>
        <fullName evidence="1">Uncharacterized protein</fullName>
    </submittedName>
</protein>
<dbReference type="EMBL" id="BART01037056">
    <property type="protein sequence ID" value="GAH05498.1"/>
    <property type="molecule type" value="Genomic_DNA"/>
</dbReference>